<dbReference type="GO" id="GO:0046872">
    <property type="term" value="F:metal ion binding"/>
    <property type="evidence" value="ECO:0007669"/>
    <property type="project" value="UniProtKB-KW"/>
</dbReference>
<evidence type="ECO:0000313" key="8">
    <source>
        <dbReference type="EMBL" id="ABJ82108.1"/>
    </source>
</evidence>
<dbReference type="CDD" id="cd00685">
    <property type="entry name" value="Trans_IPPS_HT"/>
    <property type="match status" value="1"/>
</dbReference>
<dbReference type="InterPro" id="IPR008949">
    <property type="entry name" value="Isoprenoid_synthase_dom_sf"/>
</dbReference>
<dbReference type="PANTHER" id="PTHR43281">
    <property type="entry name" value="FARNESYL DIPHOSPHATE SYNTHASE"/>
    <property type="match status" value="1"/>
</dbReference>
<dbReference type="Gene3D" id="1.10.600.10">
    <property type="entry name" value="Farnesyl Diphosphate Synthase"/>
    <property type="match status" value="1"/>
</dbReference>
<dbReference type="PROSITE" id="PS00444">
    <property type="entry name" value="POLYPRENYL_SYNTHASE_2"/>
    <property type="match status" value="1"/>
</dbReference>
<dbReference type="EMBL" id="CP000473">
    <property type="protein sequence ID" value="ABJ82108.1"/>
    <property type="molecule type" value="Genomic_DNA"/>
</dbReference>
<dbReference type="eggNOG" id="COG0142">
    <property type="taxonomic scope" value="Bacteria"/>
</dbReference>
<dbReference type="GO" id="GO:0016114">
    <property type="term" value="P:terpenoid biosynthetic process"/>
    <property type="evidence" value="ECO:0007669"/>
    <property type="project" value="UniProtKB-ARBA"/>
</dbReference>
<dbReference type="FunFam" id="1.10.600.10:FF:000001">
    <property type="entry name" value="Geranylgeranyl diphosphate synthase"/>
    <property type="match status" value="1"/>
</dbReference>
<dbReference type="Pfam" id="PF00348">
    <property type="entry name" value="polyprenyl_synt"/>
    <property type="match status" value="1"/>
</dbReference>
<comment type="similarity">
    <text evidence="2 7">Belongs to the FPP/GGPP synthase family.</text>
</comment>
<dbReference type="InterPro" id="IPR000092">
    <property type="entry name" value="Polyprenyl_synt"/>
</dbReference>
<evidence type="ECO:0000256" key="6">
    <source>
        <dbReference type="ARBA" id="ARBA00023229"/>
    </source>
</evidence>
<sequence length="298" mass="32227">MDLHRMDLRDYLAQQQRLVDSELDRLVPPESAAPETIHRAMRYSLFAGGKRIRPILCIEAARTVSDDCAGVAAAACSLELIHTYSLIHDDLPALDNDDYRRGKLTNHKVFGDAMAILAGDSLLTLAFQVLAQLDAPDARKTRLIAELATASGTVGGMIGGQVADLEGEGKPPDAQLLETIHRAKTGALLRASLRLGAIFAGAAEPQYEALSCYGQHVGLAFQIVDDILDVEESSEALGKTAGKDAAQHKITFPAVYGLEPSREMAARECERAHAVLAPFGERALRLHELADLIVRRKS</sequence>
<dbReference type="FunCoup" id="Q02A18">
    <property type="interactions" value="392"/>
</dbReference>
<dbReference type="SFLD" id="SFLDS00005">
    <property type="entry name" value="Isoprenoid_Synthase_Type_I"/>
    <property type="match status" value="1"/>
</dbReference>
<evidence type="ECO:0000256" key="4">
    <source>
        <dbReference type="ARBA" id="ARBA00022723"/>
    </source>
</evidence>
<dbReference type="NCBIfam" id="NF045485">
    <property type="entry name" value="FPPsyn"/>
    <property type="match status" value="1"/>
</dbReference>
<name>Q02A18_SOLUE</name>
<dbReference type="SUPFAM" id="SSF48576">
    <property type="entry name" value="Terpenoid synthases"/>
    <property type="match status" value="1"/>
</dbReference>
<dbReference type="InterPro" id="IPR053378">
    <property type="entry name" value="Prenyl_diphosphate_synthase"/>
</dbReference>
<dbReference type="GO" id="GO:0005737">
    <property type="term" value="C:cytoplasm"/>
    <property type="evidence" value="ECO:0007669"/>
    <property type="project" value="UniProtKB-ARBA"/>
</dbReference>
<organism evidence="8">
    <name type="scientific">Solibacter usitatus (strain Ellin6076)</name>
    <dbReference type="NCBI Taxonomy" id="234267"/>
    <lineage>
        <taxon>Bacteria</taxon>
        <taxon>Pseudomonadati</taxon>
        <taxon>Acidobacteriota</taxon>
        <taxon>Terriglobia</taxon>
        <taxon>Bryobacterales</taxon>
        <taxon>Solibacteraceae</taxon>
        <taxon>Candidatus Solibacter</taxon>
    </lineage>
</organism>
<keyword evidence="3 7" id="KW-0808">Transferase</keyword>
<dbReference type="EC" id="2.5.1.10" evidence="8"/>
<dbReference type="PROSITE" id="PS00723">
    <property type="entry name" value="POLYPRENYL_SYNTHASE_1"/>
    <property type="match status" value="1"/>
</dbReference>
<dbReference type="STRING" id="234267.Acid_1114"/>
<dbReference type="AlphaFoldDB" id="Q02A18"/>
<protein>
    <submittedName>
        <fullName evidence="8">Farnesyl-diphosphate synthase</fullName>
        <ecNumber evidence="8">2.5.1.10</ecNumber>
    </submittedName>
</protein>
<dbReference type="SFLD" id="SFLDG01017">
    <property type="entry name" value="Polyprenyl_Transferase_Like"/>
    <property type="match status" value="1"/>
</dbReference>
<comment type="cofactor">
    <cofactor evidence="1">
        <name>Mg(2+)</name>
        <dbReference type="ChEBI" id="CHEBI:18420"/>
    </cofactor>
</comment>
<keyword evidence="6" id="KW-0414">Isoprene biosynthesis</keyword>
<gene>
    <name evidence="8" type="ordered locus">Acid_1114</name>
</gene>
<dbReference type="KEGG" id="sus:Acid_1114"/>
<dbReference type="InterPro" id="IPR033749">
    <property type="entry name" value="Polyprenyl_synt_CS"/>
</dbReference>
<dbReference type="InParanoid" id="Q02A18"/>
<keyword evidence="4" id="KW-0479">Metal-binding</keyword>
<evidence type="ECO:0000256" key="1">
    <source>
        <dbReference type="ARBA" id="ARBA00001946"/>
    </source>
</evidence>
<dbReference type="GO" id="GO:0004337">
    <property type="term" value="F:(2E,6E)-farnesyl diphosphate synthase activity"/>
    <property type="evidence" value="ECO:0007669"/>
    <property type="project" value="UniProtKB-EC"/>
</dbReference>
<evidence type="ECO:0000256" key="2">
    <source>
        <dbReference type="ARBA" id="ARBA00006706"/>
    </source>
</evidence>
<evidence type="ECO:0000256" key="7">
    <source>
        <dbReference type="RuleBase" id="RU004466"/>
    </source>
</evidence>
<dbReference type="PANTHER" id="PTHR43281:SF1">
    <property type="entry name" value="FARNESYL DIPHOSPHATE SYNTHASE"/>
    <property type="match status" value="1"/>
</dbReference>
<proteinExistence type="inferred from homology"/>
<evidence type="ECO:0000256" key="3">
    <source>
        <dbReference type="ARBA" id="ARBA00022679"/>
    </source>
</evidence>
<accession>Q02A18</accession>
<dbReference type="HOGENOM" id="CLU_014015_0_0_0"/>
<keyword evidence="5" id="KW-0460">Magnesium</keyword>
<reference evidence="8" key="1">
    <citation type="submission" date="2006-10" db="EMBL/GenBank/DDBJ databases">
        <title>Complete sequence of Solibacter usitatus Ellin6076.</title>
        <authorList>
            <consortium name="US DOE Joint Genome Institute"/>
            <person name="Copeland A."/>
            <person name="Lucas S."/>
            <person name="Lapidus A."/>
            <person name="Barry K."/>
            <person name="Detter J.C."/>
            <person name="Glavina del Rio T."/>
            <person name="Hammon N."/>
            <person name="Israni S."/>
            <person name="Dalin E."/>
            <person name="Tice H."/>
            <person name="Pitluck S."/>
            <person name="Thompson L.S."/>
            <person name="Brettin T."/>
            <person name="Bruce D."/>
            <person name="Han C."/>
            <person name="Tapia R."/>
            <person name="Gilna P."/>
            <person name="Schmutz J."/>
            <person name="Larimer F."/>
            <person name="Land M."/>
            <person name="Hauser L."/>
            <person name="Kyrpides N."/>
            <person name="Mikhailova N."/>
            <person name="Janssen P.H."/>
            <person name="Kuske C.R."/>
            <person name="Richardson P."/>
        </authorList>
    </citation>
    <scope>NUCLEOTIDE SEQUENCE</scope>
    <source>
        <strain evidence="8">Ellin6076</strain>
    </source>
</reference>
<evidence type="ECO:0000256" key="5">
    <source>
        <dbReference type="ARBA" id="ARBA00022842"/>
    </source>
</evidence>